<dbReference type="Gene3D" id="3.40.50.12370">
    <property type="match status" value="1"/>
</dbReference>
<dbReference type="Proteomes" id="UP000248168">
    <property type="component" value="Unassembled WGS sequence"/>
</dbReference>
<dbReference type="InParanoid" id="A0A330L206"/>
<protein>
    <submittedName>
        <fullName evidence="3">Putative Universal stress protein</fullName>
    </submittedName>
</protein>
<comment type="similarity">
    <text evidence="1">Belongs to the universal stress protein A family.</text>
</comment>
<evidence type="ECO:0000256" key="1">
    <source>
        <dbReference type="ARBA" id="ARBA00008791"/>
    </source>
</evidence>
<evidence type="ECO:0000313" key="3">
    <source>
        <dbReference type="EMBL" id="SPP63243.1"/>
    </source>
</evidence>
<dbReference type="Pfam" id="PF00582">
    <property type="entry name" value="Usp"/>
    <property type="match status" value="2"/>
</dbReference>
<name>A0A330L206_9BACT</name>
<dbReference type="CDD" id="cd00293">
    <property type="entry name" value="USP-like"/>
    <property type="match status" value="2"/>
</dbReference>
<dbReference type="PRINTS" id="PR01438">
    <property type="entry name" value="UNVRSLSTRESS"/>
</dbReference>
<accession>A0A330L206</accession>
<dbReference type="SUPFAM" id="SSF52402">
    <property type="entry name" value="Adenine nucleotide alpha hydrolases-like"/>
    <property type="match status" value="2"/>
</dbReference>
<proteinExistence type="inferred from homology"/>
<dbReference type="EMBL" id="OUNR01000001">
    <property type="protein sequence ID" value="SPP63243.1"/>
    <property type="molecule type" value="Genomic_DNA"/>
</dbReference>
<evidence type="ECO:0000313" key="4">
    <source>
        <dbReference type="Proteomes" id="UP000248168"/>
    </source>
</evidence>
<feature type="domain" description="UspA" evidence="2">
    <location>
        <begin position="229"/>
        <end position="282"/>
    </location>
</feature>
<sequence>MTTLHASAAPLPFQRILHPSDFSEDSHTGLIHAVKLAVAARGELSIMHIDPDVPRADFEDFPQVRPLLERWGLLPHGSPREQVADLGIAIKKTRTVAKHRTDAILQYLAKHPADLLVMATHQYEGLARWQHESVAEPVARGSHMATLFVPAQVEGFVVKNSGQPKLRRVLVPVSAEYSPQLAIDTTAQLASALGCDNLTVIVVQVGDDHTLHSLHYPIKTGWLWHTMACQGNVVEVILAMGKDFDVDLIVMTTSKQHTLLDLMRGSTTERVLRGARCPLLALPI</sequence>
<dbReference type="AlphaFoldDB" id="A0A330L206"/>
<gene>
    <name evidence="3" type="ORF">NITLEN_10329</name>
</gene>
<dbReference type="Gene3D" id="3.40.50.620">
    <property type="entry name" value="HUPs"/>
    <property type="match status" value="1"/>
</dbReference>
<feature type="domain" description="UspA" evidence="2">
    <location>
        <begin position="13"/>
        <end position="150"/>
    </location>
</feature>
<organism evidence="3 4">
    <name type="scientific">Nitrospira lenta</name>
    <dbReference type="NCBI Taxonomy" id="1436998"/>
    <lineage>
        <taxon>Bacteria</taxon>
        <taxon>Pseudomonadati</taxon>
        <taxon>Nitrospirota</taxon>
        <taxon>Nitrospiria</taxon>
        <taxon>Nitrospirales</taxon>
        <taxon>Nitrospiraceae</taxon>
        <taxon>Nitrospira</taxon>
    </lineage>
</organism>
<dbReference type="InterPro" id="IPR006015">
    <property type="entry name" value="Universal_stress_UspA"/>
</dbReference>
<evidence type="ECO:0000259" key="2">
    <source>
        <dbReference type="Pfam" id="PF00582"/>
    </source>
</evidence>
<dbReference type="PANTHER" id="PTHR46268">
    <property type="entry name" value="STRESS RESPONSE PROTEIN NHAX"/>
    <property type="match status" value="1"/>
</dbReference>
<keyword evidence="4" id="KW-1185">Reference proteome</keyword>
<dbReference type="PANTHER" id="PTHR46268:SF6">
    <property type="entry name" value="UNIVERSAL STRESS PROTEIN UP12"/>
    <property type="match status" value="1"/>
</dbReference>
<dbReference type="InterPro" id="IPR014729">
    <property type="entry name" value="Rossmann-like_a/b/a_fold"/>
</dbReference>
<reference evidence="4" key="1">
    <citation type="submission" date="2018-04" db="EMBL/GenBank/DDBJ databases">
        <authorList>
            <person name="Lucker S."/>
            <person name="Sakoula D."/>
        </authorList>
    </citation>
    <scope>NUCLEOTIDE SEQUENCE [LARGE SCALE GENOMIC DNA]</scope>
</reference>
<dbReference type="InterPro" id="IPR006016">
    <property type="entry name" value="UspA"/>
</dbReference>
<dbReference type="RefSeq" id="WP_181416570.1">
    <property type="nucleotide sequence ID" value="NZ_OUNR01000001.1"/>
</dbReference>